<proteinExistence type="predicted"/>
<keyword evidence="1" id="KW-0812">Transmembrane</keyword>
<keyword evidence="1" id="KW-0472">Membrane</keyword>
<name>A0ABS8G7L6_9ALTE</name>
<evidence type="ECO:0000313" key="3">
    <source>
        <dbReference type="Proteomes" id="UP001520878"/>
    </source>
</evidence>
<dbReference type="NCBIfam" id="NF008219">
    <property type="entry name" value="PRK10987.1"/>
    <property type="match status" value="1"/>
</dbReference>
<dbReference type="PANTHER" id="PTHR38684">
    <property type="entry name" value="PROTEIN AMPE"/>
    <property type="match status" value="1"/>
</dbReference>
<dbReference type="InterPro" id="IPR052966">
    <property type="entry name" value="Beta-lactamase_Reg"/>
</dbReference>
<feature type="transmembrane region" description="Helical" evidence="1">
    <location>
        <begin position="72"/>
        <end position="95"/>
    </location>
</feature>
<reference evidence="2 3" key="1">
    <citation type="submission" date="2021-10" db="EMBL/GenBank/DDBJ databases">
        <title>Draft genome of Aestuariibacter halophilus JC2043.</title>
        <authorList>
            <person name="Emsley S.A."/>
            <person name="Pfannmuller K.M."/>
            <person name="Ushijima B."/>
            <person name="Saw J.H."/>
            <person name="Videau P."/>
        </authorList>
    </citation>
    <scope>NUCLEOTIDE SEQUENCE [LARGE SCALE GENOMIC DNA]</scope>
    <source>
        <strain evidence="2 3">JC2043</strain>
    </source>
</reference>
<protein>
    <submittedName>
        <fullName evidence="2">Beta-lactamase regulator AmpE</fullName>
    </submittedName>
</protein>
<dbReference type="Proteomes" id="UP001520878">
    <property type="component" value="Unassembled WGS sequence"/>
</dbReference>
<dbReference type="EMBL" id="JAJEWP010000002">
    <property type="protein sequence ID" value="MCC2616474.1"/>
    <property type="molecule type" value="Genomic_DNA"/>
</dbReference>
<evidence type="ECO:0000256" key="1">
    <source>
        <dbReference type="SAM" id="Phobius"/>
    </source>
</evidence>
<dbReference type="Pfam" id="PF17113">
    <property type="entry name" value="AmpE"/>
    <property type="match status" value="1"/>
</dbReference>
<dbReference type="RefSeq" id="WP_229159815.1">
    <property type="nucleotide sequence ID" value="NZ_JAJEWP010000002.1"/>
</dbReference>
<dbReference type="PANTHER" id="PTHR38684:SF1">
    <property type="entry name" value="PROTEIN AMPE"/>
    <property type="match status" value="1"/>
</dbReference>
<evidence type="ECO:0000313" key="2">
    <source>
        <dbReference type="EMBL" id="MCC2616474.1"/>
    </source>
</evidence>
<gene>
    <name evidence="2" type="primary">ampE</name>
    <name evidence="2" type="ORF">LJ739_09500</name>
</gene>
<organism evidence="2 3">
    <name type="scientific">Fluctibacter halophilus</name>
    <dbReference type="NCBI Taxonomy" id="226011"/>
    <lineage>
        <taxon>Bacteria</taxon>
        <taxon>Pseudomonadati</taxon>
        <taxon>Pseudomonadota</taxon>
        <taxon>Gammaproteobacteria</taxon>
        <taxon>Alteromonadales</taxon>
        <taxon>Alteromonadaceae</taxon>
        <taxon>Fluctibacter</taxon>
    </lineage>
</organism>
<sequence length="274" mass="30429">MILISLLLVLSIERFATQSRMWRAETYAVPYFEMWTKRGWFDGGHGVWAALVAVLLPAVLLFLLLWELDTALLSFVVSVLVMLVCIGCPSLRATYKAYLQAANRGDLEACDLYAQQLGHSDEHNYTFGQSLVWLNYQHYAAVVVWFAVFGAPGAVFYTLTRSLGEKLQETAHPASASVQSLMAILDWVPVRLTALGFLLVGHFSRALPVWLSYLPDPSVPARQVLSEVSCAAEEIEPEECDCTEEPCTLVRLAKRNVMLMLAVIAALTLSGWIA</sequence>
<feature type="transmembrane region" description="Helical" evidence="1">
    <location>
        <begin position="45"/>
        <end position="65"/>
    </location>
</feature>
<keyword evidence="3" id="KW-1185">Reference proteome</keyword>
<comment type="caution">
    <text evidence="2">The sequence shown here is derived from an EMBL/GenBank/DDBJ whole genome shotgun (WGS) entry which is preliminary data.</text>
</comment>
<keyword evidence="1" id="KW-1133">Transmembrane helix</keyword>
<feature type="transmembrane region" description="Helical" evidence="1">
    <location>
        <begin position="139"/>
        <end position="159"/>
    </location>
</feature>
<accession>A0ABS8G7L6</accession>
<dbReference type="InterPro" id="IPR031347">
    <property type="entry name" value="AmpE"/>
</dbReference>
<feature type="transmembrane region" description="Helical" evidence="1">
    <location>
        <begin position="257"/>
        <end position="273"/>
    </location>
</feature>